<dbReference type="AlphaFoldDB" id="A0AAE0TD16"/>
<sequence length="144" mass="16255">MRQQRLTADDRMALPGKDPEWNIRYPSDSGDNLTEGLSSSFTKTVIWYADHQKKIGRGECLMAECPKSPLSLLGTRFRLMQIPCEVECMVLQIRRLCSDNPVESNGMHNTLVENSPTLVSAVESVMIKDRNNPNSHFSKVVSEQ</sequence>
<dbReference type="EMBL" id="JAEAOA010001995">
    <property type="protein sequence ID" value="KAK3608150.1"/>
    <property type="molecule type" value="Genomic_DNA"/>
</dbReference>
<dbReference type="Proteomes" id="UP001195483">
    <property type="component" value="Unassembled WGS sequence"/>
</dbReference>
<reference evidence="1" key="1">
    <citation type="journal article" date="2021" name="Genome Biol. Evol.">
        <title>A High-Quality Reference Genome for a Parasitic Bivalve with Doubly Uniparental Inheritance (Bivalvia: Unionida).</title>
        <authorList>
            <person name="Smith C.H."/>
        </authorList>
    </citation>
    <scope>NUCLEOTIDE SEQUENCE</scope>
    <source>
        <strain evidence="1">CHS0354</strain>
    </source>
</reference>
<name>A0AAE0TD16_9BIVA</name>
<gene>
    <name evidence="1" type="ORF">CHS0354_034108</name>
</gene>
<organism evidence="1 2">
    <name type="scientific">Potamilus streckersoni</name>
    <dbReference type="NCBI Taxonomy" id="2493646"/>
    <lineage>
        <taxon>Eukaryota</taxon>
        <taxon>Metazoa</taxon>
        <taxon>Spiralia</taxon>
        <taxon>Lophotrochozoa</taxon>
        <taxon>Mollusca</taxon>
        <taxon>Bivalvia</taxon>
        <taxon>Autobranchia</taxon>
        <taxon>Heteroconchia</taxon>
        <taxon>Palaeoheterodonta</taxon>
        <taxon>Unionida</taxon>
        <taxon>Unionoidea</taxon>
        <taxon>Unionidae</taxon>
        <taxon>Ambleminae</taxon>
        <taxon>Lampsilini</taxon>
        <taxon>Potamilus</taxon>
    </lineage>
</organism>
<proteinExistence type="predicted"/>
<reference evidence="1" key="2">
    <citation type="journal article" date="2021" name="Genome Biol. Evol.">
        <title>Developing a high-quality reference genome for a parasitic bivalve with doubly uniparental inheritance (Bivalvia: Unionida).</title>
        <authorList>
            <person name="Smith C.H."/>
        </authorList>
    </citation>
    <scope>NUCLEOTIDE SEQUENCE</scope>
    <source>
        <strain evidence="1">CHS0354</strain>
        <tissue evidence="1">Mantle</tissue>
    </source>
</reference>
<evidence type="ECO:0000313" key="2">
    <source>
        <dbReference type="Proteomes" id="UP001195483"/>
    </source>
</evidence>
<evidence type="ECO:0000313" key="1">
    <source>
        <dbReference type="EMBL" id="KAK3608150.1"/>
    </source>
</evidence>
<comment type="caution">
    <text evidence="1">The sequence shown here is derived from an EMBL/GenBank/DDBJ whole genome shotgun (WGS) entry which is preliminary data.</text>
</comment>
<protein>
    <submittedName>
        <fullName evidence="1">Uncharacterized protein</fullName>
    </submittedName>
</protein>
<accession>A0AAE0TD16</accession>
<keyword evidence="2" id="KW-1185">Reference proteome</keyword>
<reference evidence="1" key="3">
    <citation type="submission" date="2023-05" db="EMBL/GenBank/DDBJ databases">
        <authorList>
            <person name="Smith C.H."/>
        </authorList>
    </citation>
    <scope>NUCLEOTIDE SEQUENCE</scope>
    <source>
        <strain evidence="1">CHS0354</strain>
        <tissue evidence="1">Mantle</tissue>
    </source>
</reference>